<dbReference type="Gene3D" id="3.40.50.300">
    <property type="entry name" value="P-loop containing nucleotide triphosphate hydrolases"/>
    <property type="match status" value="1"/>
</dbReference>
<accession>A0A934VLN1</accession>
<dbReference type="InterPro" id="IPR011629">
    <property type="entry name" value="CobW-like_C"/>
</dbReference>
<proteinExistence type="predicted"/>
<feature type="region of interest" description="Disordered" evidence="2">
    <location>
        <begin position="212"/>
        <end position="233"/>
    </location>
</feature>
<dbReference type="InterPro" id="IPR003495">
    <property type="entry name" value="CobW/HypB/UreG_nucleotide-bd"/>
</dbReference>
<evidence type="ECO:0000313" key="6">
    <source>
        <dbReference type="Proteomes" id="UP000604083"/>
    </source>
</evidence>
<comment type="caution">
    <text evidence="5">The sequence shown here is derived from an EMBL/GenBank/DDBJ whole genome shotgun (WGS) entry which is preliminary data.</text>
</comment>
<dbReference type="SUPFAM" id="SSF52540">
    <property type="entry name" value="P-loop containing nucleoside triphosphate hydrolases"/>
    <property type="match status" value="1"/>
</dbReference>
<evidence type="ECO:0000256" key="1">
    <source>
        <dbReference type="ARBA" id="ARBA00045658"/>
    </source>
</evidence>
<name>A0A934VLN1_9BACT</name>
<dbReference type="Pfam" id="PF02492">
    <property type="entry name" value="cobW"/>
    <property type="match status" value="1"/>
</dbReference>
<comment type="function">
    <text evidence="1">Zinc chaperone that directly transfers zinc cofactor to target proteins, thereby activating them. Zinc is transferred from the CXCC motif in the GTPase domain to the zinc binding site in target proteins in a process requiring GTP hydrolysis.</text>
</comment>
<dbReference type="InterPro" id="IPR027417">
    <property type="entry name" value="P-loop_NTPase"/>
</dbReference>
<dbReference type="PANTHER" id="PTHR13748">
    <property type="entry name" value="COBW-RELATED"/>
    <property type="match status" value="1"/>
</dbReference>
<dbReference type="SUPFAM" id="SSF90002">
    <property type="entry name" value="Hypothetical protein YjiA, C-terminal domain"/>
    <property type="match status" value="1"/>
</dbReference>
<dbReference type="Proteomes" id="UP000604083">
    <property type="component" value="Unassembled WGS sequence"/>
</dbReference>
<protein>
    <submittedName>
        <fullName evidence="5">GTP-binding protein</fullName>
    </submittedName>
</protein>
<dbReference type="GO" id="GO:0005737">
    <property type="term" value="C:cytoplasm"/>
    <property type="evidence" value="ECO:0007669"/>
    <property type="project" value="TreeGrafter"/>
</dbReference>
<dbReference type="Pfam" id="PF07683">
    <property type="entry name" value="CobW_C"/>
    <property type="match status" value="1"/>
</dbReference>
<sequence>MDKPLSPSLPSLPPVAAVRPLLMLTGFLGAGKTTFLRALLGDLTARGHLADVILNDREDARLDQAALQDHAASVEALTGSCVCCEGTEELCDLILRASQSPRRVLLLEFNGTADPIPLLETFTLLENKFCLRPRWQVCILDARHFGRRGRFDDLEKLQLETASHYFLSRTADLSGKEELRLEKAIRAINPQASRATPATLADSLSEVIRRNRRHTVSTRHPAARQPGGNFRLSPAPAEKHVDRHRLAHEFTGCNLLLPPVLPAGRITHWLQQLPVSVIRAKALVTLDTDPDCRFLFERVGMEVSPWPLPVSGISKAPCSGLFIGPDLQPEALLQLTREHLDPDCHFAHP</sequence>
<dbReference type="RefSeq" id="WP_200392291.1">
    <property type="nucleotide sequence ID" value="NZ_JAENIO010000034.1"/>
</dbReference>
<evidence type="ECO:0000313" key="5">
    <source>
        <dbReference type="EMBL" id="MBK1834859.1"/>
    </source>
</evidence>
<gene>
    <name evidence="5" type="ORF">JIN78_12385</name>
</gene>
<organism evidence="5 6">
    <name type="scientific">Roseibacillus ishigakijimensis</name>
    <dbReference type="NCBI Taxonomy" id="454146"/>
    <lineage>
        <taxon>Bacteria</taxon>
        <taxon>Pseudomonadati</taxon>
        <taxon>Verrucomicrobiota</taxon>
        <taxon>Verrucomicrobiia</taxon>
        <taxon>Verrucomicrobiales</taxon>
        <taxon>Verrucomicrobiaceae</taxon>
        <taxon>Roseibacillus</taxon>
    </lineage>
</organism>
<feature type="domain" description="CobW C-terminal" evidence="4">
    <location>
        <begin position="262"/>
        <end position="334"/>
    </location>
</feature>
<feature type="domain" description="CobW/HypB/UreG nucleotide-binding" evidence="3">
    <location>
        <begin position="21"/>
        <end position="192"/>
    </location>
</feature>
<dbReference type="AlphaFoldDB" id="A0A934VLN1"/>
<keyword evidence="6" id="KW-1185">Reference proteome</keyword>
<evidence type="ECO:0000259" key="4">
    <source>
        <dbReference type="Pfam" id="PF07683"/>
    </source>
</evidence>
<evidence type="ECO:0000256" key="2">
    <source>
        <dbReference type="SAM" id="MobiDB-lite"/>
    </source>
</evidence>
<reference evidence="5" key="1">
    <citation type="submission" date="2021-01" db="EMBL/GenBank/DDBJ databases">
        <title>Modified the classification status of verrucomicrobia.</title>
        <authorList>
            <person name="Feng X."/>
        </authorList>
    </citation>
    <scope>NUCLEOTIDE SEQUENCE</scope>
    <source>
        <strain evidence="5">KCTC 12986</strain>
    </source>
</reference>
<dbReference type="EMBL" id="JAENIO010000034">
    <property type="protein sequence ID" value="MBK1834859.1"/>
    <property type="molecule type" value="Genomic_DNA"/>
</dbReference>
<evidence type="ECO:0000259" key="3">
    <source>
        <dbReference type="Pfam" id="PF02492"/>
    </source>
</evidence>
<dbReference type="PANTHER" id="PTHR13748:SF62">
    <property type="entry name" value="COBW DOMAIN-CONTAINING PROTEIN"/>
    <property type="match status" value="1"/>
</dbReference>
<dbReference type="InterPro" id="IPR051316">
    <property type="entry name" value="Zinc-reg_GTPase_activator"/>
</dbReference>